<comment type="caution">
    <text evidence="5">The sequence shown here is derived from an EMBL/GenBank/DDBJ whole genome shotgun (WGS) entry which is preliminary data.</text>
</comment>
<dbReference type="EMBL" id="VZDO01000008">
    <property type="protein sequence ID" value="KAB0679835.1"/>
    <property type="molecule type" value="Genomic_DNA"/>
</dbReference>
<proteinExistence type="predicted"/>
<organism evidence="5 6">
    <name type="scientific">Plantimonas leprariae</name>
    <dbReference type="NCBI Taxonomy" id="2615207"/>
    <lineage>
        <taxon>Bacteria</taxon>
        <taxon>Pseudomonadati</taxon>
        <taxon>Pseudomonadota</taxon>
        <taxon>Alphaproteobacteria</taxon>
        <taxon>Hyphomicrobiales</taxon>
        <taxon>Aurantimonadaceae</taxon>
        <taxon>Plantimonas</taxon>
    </lineage>
</organism>
<feature type="region of interest" description="Disordered" evidence="3">
    <location>
        <begin position="1"/>
        <end position="21"/>
    </location>
</feature>
<keyword evidence="6" id="KW-1185">Reference proteome</keyword>
<dbReference type="InterPro" id="IPR000086">
    <property type="entry name" value="NUDIX_hydrolase_dom"/>
</dbReference>
<dbReference type="SUPFAM" id="SSF55811">
    <property type="entry name" value="Nudix"/>
    <property type="match status" value="1"/>
</dbReference>
<evidence type="ECO:0000313" key="6">
    <source>
        <dbReference type="Proteomes" id="UP000432089"/>
    </source>
</evidence>
<feature type="compositionally biased region" description="Basic and acidic residues" evidence="3">
    <location>
        <begin position="1"/>
        <end position="15"/>
    </location>
</feature>
<evidence type="ECO:0000256" key="3">
    <source>
        <dbReference type="SAM" id="MobiDB-lite"/>
    </source>
</evidence>
<evidence type="ECO:0000256" key="1">
    <source>
        <dbReference type="ARBA" id="ARBA00001946"/>
    </source>
</evidence>
<feature type="domain" description="Nudix hydrolase" evidence="4">
    <location>
        <begin position="49"/>
        <end position="174"/>
    </location>
</feature>
<dbReference type="Pfam" id="PF00293">
    <property type="entry name" value="NUDIX"/>
    <property type="match status" value="1"/>
</dbReference>
<evidence type="ECO:0000259" key="4">
    <source>
        <dbReference type="PROSITE" id="PS51462"/>
    </source>
</evidence>
<dbReference type="Gene3D" id="3.90.79.10">
    <property type="entry name" value="Nucleoside Triphosphate Pyrophosphohydrolase"/>
    <property type="match status" value="1"/>
</dbReference>
<reference evidence="5 6" key="1">
    <citation type="submission" date="2019-09" db="EMBL/GenBank/DDBJ databases">
        <title>YIM 132180 draft genome.</title>
        <authorList>
            <person name="Zhang K."/>
        </authorList>
    </citation>
    <scope>NUCLEOTIDE SEQUENCE [LARGE SCALE GENOMIC DNA]</scope>
    <source>
        <strain evidence="5 6">YIM 132180</strain>
    </source>
</reference>
<dbReference type="PANTHER" id="PTHR43046:SF16">
    <property type="entry name" value="ADP-RIBOSE PYROPHOSPHATASE YJHB-RELATED"/>
    <property type="match status" value="1"/>
</dbReference>
<dbReference type="CDD" id="cd04680">
    <property type="entry name" value="NUDIX_Hydrolase"/>
    <property type="match status" value="1"/>
</dbReference>
<dbReference type="Proteomes" id="UP000432089">
    <property type="component" value="Unassembled WGS sequence"/>
</dbReference>
<sequence>MDVGDMRKPEHDRSSSRTAGEGKSGILLRVSANAFANRLRHLYFLARRPMTLGVRAAAFDPAGRVFLVRHTYLPGWYLPGGGVERGETAVESVVRELGEEGNLELAEPPRLVSIHLGRQRPRRDHILFYVCRNVRQTAPKRSDREIAASGFFAPDALPADATPGTLRRLEELRSEMPADPDW</sequence>
<evidence type="ECO:0000256" key="2">
    <source>
        <dbReference type="ARBA" id="ARBA00022801"/>
    </source>
</evidence>
<keyword evidence="2" id="KW-0378">Hydrolase</keyword>
<protein>
    <submittedName>
        <fullName evidence="5">NUDIX domain-containing protein</fullName>
    </submittedName>
</protein>
<accession>A0A7V7PPE3</accession>
<dbReference type="PANTHER" id="PTHR43046">
    <property type="entry name" value="GDP-MANNOSE MANNOSYL HYDROLASE"/>
    <property type="match status" value="1"/>
</dbReference>
<comment type="cofactor">
    <cofactor evidence="1">
        <name>Mg(2+)</name>
        <dbReference type="ChEBI" id="CHEBI:18420"/>
    </cofactor>
</comment>
<evidence type="ECO:0000313" key="5">
    <source>
        <dbReference type="EMBL" id="KAB0679835.1"/>
    </source>
</evidence>
<dbReference type="InterPro" id="IPR015797">
    <property type="entry name" value="NUDIX_hydrolase-like_dom_sf"/>
</dbReference>
<dbReference type="GO" id="GO:0016787">
    <property type="term" value="F:hydrolase activity"/>
    <property type="evidence" value="ECO:0007669"/>
    <property type="project" value="UniProtKB-KW"/>
</dbReference>
<dbReference type="PROSITE" id="PS51462">
    <property type="entry name" value="NUDIX"/>
    <property type="match status" value="1"/>
</dbReference>
<dbReference type="AlphaFoldDB" id="A0A7V7PPE3"/>
<name>A0A7V7PPE3_9HYPH</name>
<gene>
    <name evidence="5" type="ORF">F6X38_11450</name>
</gene>